<keyword evidence="3" id="KW-1185">Reference proteome</keyword>
<organism evidence="2 3">
    <name type="scientific">Hyphomicrobium denitrificans 1NES1</name>
    <dbReference type="NCBI Taxonomy" id="670307"/>
    <lineage>
        <taxon>Bacteria</taxon>
        <taxon>Pseudomonadati</taxon>
        <taxon>Pseudomonadota</taxon>
        <taxon>Alphaproteobacteria</taxon>
        <taxon>Hyphomicrobiales</taxon>
        <taxon>Hyphomicrobiaceae</taxon>
        <taxon>Hyphomicrobium</taxon>
    </lineage>
</organism>
<feature type="compositionally biased region" description="Basic and acidic residues" evidence="1">
    <location>
        <begin position="22"/>
        <end position="31"/>
    </location>
</feature>
<dbReference type="EMBL" id="CP005587">
    <property type="protein sequence ID" value="AGK57357.1"/>
    <property type="molecule type" value="Genomic_DNA"/>
</dbReference>
<protein>
    <submittedName>
        <fullName evidence="2">Uncharacterized protein</fullName>
    </submittedName>
</protein>
<dbReference type="AlphaFoldDB" id="N0B568"/>
<feature type="compositionally biased region" description="Gly residues" evidence="1">
    <location>
        <begin position="1"/>
        <end position="10"/>
    </location>
</feature>
<dbReference type="KEGG" id="hdt:HYPDE_28388"/>
<accession>N0B568</accession>
<feature type="region of interest" description="Disordered" evidence="1">
    <location>
        <begin position="1"/>
        <end position="34"/>
    </location>
</feature>
<sequence length="62" mass="6272">MTISGHGGCFQPGLSIAATPPEADKAGRRDGSGSNITLIMPLEARAASAGIPRNGLYAHPNV</sequence>
<evidence type="ECO:0000313" key="2">
    <source>
        <dbReference type="EMBL" id="AGK57357.1"/>
    </source>
</evidence>
<dbReference type="STRING" id="670307.HYPDE_28388"/>
<dbReference type="HOGENOM" id="CLU_2898111_0_0_5"/>
<evidence type="ECO:0000313" key="3">
    <source>
        <dbReference type="Proteomes" id="UP000005952"/>
    </source>
</evidence>
<dbReference type="Proteomes" id="UP000005952">
    <property type="component" value="Chromosome"/>
</dbReference>
<name>N0B568_9HYPH</name>
<evidence type="ECO:0000256" key="1">
    <source>
        <dbReference type="SAM" id="MobiDB-lite"/>
    </source>
</evidence>
<reference evidence="2 3" key="1">
    <citation type="journal article" date="2013" name="Genome Announc.">
        <title>Genome sequences for three denitrifying bacterial strains isolated from a uranium- and nitrate-contaminated subsurface environment.</title>
        <authorList>
            <person name="Venkatramanan R."/>
            <person name="Prakash O."/>
            <person name="Woyke T."/>
            <person name="Chain P."/>
            <person name="Goodwin L.A."/>
            <person name="Watson D."/>
            <person name="Brooks S."/>
            <person name="Kostka J.E."/>
            <person name="Green S.J."/>
        </authorList>
    </citation>
    <scope>NUCLEOTIDE SEQUENCE [LARGE SCALE GENOMIC DNA]</scope>
    <source>
        <strain evidence="2 3">1NES1</strain>
    </source>
</reference>
<proteinExistence type="predicted"/>
<gene>
    <name evidence="2" type="ORF">HYPDE_28388</name>
</gene>